<proteinExistence type="predicted"/>
<dbReference type="GO" id="GO:0005634">
    <property type="term" value="C:nucleus"/>
    <property type="evidence" value="ECO:0007669"/>
    <property type="project" value="UniProtKB-SubCell"/>
</dbReference>
<dbReference type="InterPro" id="IPR004210">
    <property type="entry name" value="BESS_motif"/>
</dbReference>
<dbReference type="PROSITE" id="PS51031">
    <property type="entry name" value="BESS"/>
    <property type="match status" value="1"/>
</dbReference>
<dbReference type="InterPro" id="IPR006578">
    <property type="entry name" value="MADF-dom"/>
</dbReference>
<keyword evidence="1" id="KW-0539">Nucleus</keyword>
<comment type="caution">
    <text evidence="5">The sequence shown here is derived from an EMBL/GenBank/DDBJ whole genome shotgun (WGS) entry which is preliminary data.</text>
</comment>
<dbReference type="PROSITE" id="PS51029">
    <property type="entry name" value="MADF"/>
    <property type="match status" value="1"/>
</dbReference>
<evidence type="ECO:0000259" key="3">
    <source>
        <dbReference type="PROSITE" id="PS51029"/>
    </source>
</evidence>
<dbReference type="EMBL" id="JACKWZ010000220">
    <property type="protein sequence ID" value="KAF9411607.1"/>
    <property type="molecule type" value="Genomic_DNA"/>
</dbReference>
<dbReference type="Pfam" id="PF10545">
    <property type="entry name" value="MADF_DNA_bdg"/>
    <property type="match status" value="1"/>
</dbReference>
<feature type="domain" description="MADF" evidence="3">
    <location>
        <begin position="47"/>
        <end position="143"/>
    </location>
</feature>
<dbReference type="Proteomes" id="UP000648187">
    <property type="component" value="Unassembled WGS sequence"/>
</dbReference>
<dbReference type="GO" id="GO:0003677">
    <property type="term" value="F:DNA binding"/>
    <property type="evidence" value="ECO:0007669"/>
    <property type="project" value="InterPro"/>
</dbReference>
<feature type="region of interest" description="Disordered" evidence="2">
    <location>
        <begin position="290"/>
        <end position="329"/>
    </location>
</feature>
<organism evidence="5 6">
    <name type="scientific">Spodoptera exigua</name>
    <name type="common">Beet armyworm</name>
    <name type="synonym">Noctua fulgens</name>
    <dbReference type="NCBI Taxonomy" id="7107"/>
    <lineage>
        <taxon>Eukaryota</taxon>
        <taxon>Metazoa</taxon>
        <taxon>Ecdysozoa</taxon>
        <taxon>Arthropoda</taxon>
        <taxon>Hexapoda</taxon>
        <taxon>Insecta</taxon>
        <taxon>Pterygota</taxon>
        <taxon>Neoptera</taxon>
        <taxon>Endopterygota</taxon>
        <taxon>Lepidoptera</taxon>
        <taxon>Glossata</taxon>
        <taxon>Ditrysia</taxon>
        <taxon>Noctuoidea</taxon>
        <taxon>Noctuidae</taxon>
        <taxon>Amphipyrinae</taxon>
        <taxon>Spodoptera</taxon>
    </lineage>
</organism>
<feature type="domain" description="BESS" evidence="4">
    <location>
        <begin position="220"/>
        <end position="259"/>
    </location>
</feature>
<dbReference type="AlphaFoldDB" id="A0A835L1N1"/>
<protein>
    <recommendedName>
        <fullName evidence="7">BESS domain-containing protein</fullName>
    </recommendedName>
</protein>
<feature type="non-terminal residue" evidence="5">
    <location>
        <position position="1"/>
    </location>
</feature>
<evidence type="ECO:0000259" key="4">
    <source>
        <dbReference type="PROSITE" id="PS51031"/>
    </source>
</evidence>
<evidence type="ECO:0008006" key="7">
    <source>
        <dbReference type="Google" id="ProtNLM"/>
    </source>
</evidence>
<comment type="subcellular location">
    <subcellularLocation>
        <location evidence="1">Nucleus</location>
    </subcellularLocation>
</comment>
<keyword evidence="6" id="KW-1185">Reference proteome</keyword>
<sequence length="329" mass="37787">CISRCRCSLVRMRRFAARQCFVNMTENGNMSIVDGRQVTNQVIDVDQLIHEIKKRPLLYTRAQTEYIQKVARQKEWADVCQALCKDFRQLSARKKRDKVRQVQSKWFRLKQSFLKGYGVTRPVSKIKKQRQIHKLSFLIPSTPVMEVDTGAGSTASDNNNEDELDLVMDTLANEKTEEINIPTASTSTENIATFAKENEVKKKPIFIPVPKIEEPKYDPIDENLHFALMLVPLLRGLNQDQRFYAWSNILNVVQKARELGPKKLSILQEELRYTDGEAPNLLQDLAYVQPEPEPPVDDEPIFPAAHGRPTNEAGEIMYPETDNEENDEV</sequence>
<evidence type="ECO:0000313" key="5">
    <source>
        <dbReference type="EMBL" id="KAF9411607.1"/>
    </source>
</evidence>
<accession>A0A835L1N1</accession>
<gene>
    <name evidence="5" type="ORF">HW555_009679</name>
</gene>
<name>A0A835L1N1_SPOEX</name>
<evidence type="ECO:0000256" key="1">
    <source>
        <dbReference type="PROSITE-ProRule" id="PRU00371"/>
    </source>
</evidence>
<evidence type="ECO:0000256" key="2">
    <source>
        <dbReference type="SAM" id="MobiDB-lite"/>
    </source>
</evidence>
<reference evidence="5" key="1">
    <citation type="submission" date="2020-08" db="EMBL/GenBank/DDBJ databases">
        <title>Spodoptera exigua strain:BAW_Kor-Di-RS1 Genome sequencing and assembly.</title>
        <authorList>
            <person name="Kim J."/>
            <person name="Nam H.Y."/>
            <person name="Kwon M."/>
            <person name="Choi J.H."/>
            <person name="Cho S.R."/>
            <person name="Kim G.-H."/>
        </authorList>
    </citation>
    <scope>NUCLEOTIDE SEQUENCE</scope>
    <source>
        <strain evidence="5">BAW_Kor-Di-RS1</strain>
        <tissue evidence="5">Whole-body</tissue>
    </source>
</reference>
<evidence type="ECO:0000313" key="6">
    <source>
        <dbReference type="Proteomes" id="UP000648187"/>
    </source>
</evidence>